<keyword evidence="10 12" id="KW-0413">Isomerase</keyword>
<comment type="subunit">
    <text evidence="12">Component of the replication restart primosome.</text>
</comment>
<evidence type="ECO:0000256" key="2">
    <source>
        <dbReference type="ARBA" id="ARBA00022705"/>
    </source>
</evidence>
<dbReference type="SUPFAM" id="SSF52540">
    <property type="entry name" value="P-loop containing nucleoside triphosphate hydrolases"/>
    <property type="match status" value="2"/>
</dbReference>
<keyword evidence="5 12" id="KW-0378">Hydrolase</keyword>
<dbReference type="CDD" id="cd18804">
    <property type="entry name" value="SF2_C_priA"/>
    <property type="match status" value="1"/>
</dbReference>
<evidence type="ECO:0000256" key="5">
    <source>
        <dbReference type="ARBA" id="ARBA00022801"/>
    </source>
</evidence>
<dbReference type="InterPro" id="IPR027417">
    <property type="entry name" value="P-loop_NTPase"/>
</dbReference>
<evidence type="ECO:0000256" key="6">
    <source>
        <dbReference type="ARBA" id="ARBA00022806"/>
    </source>
</evidence>
<dbReference type="InterPro" id="IPR001650">
    <property type="entry name" value="Helicase_C-like"/>
</dbReference>
<dbReference type="InterPro" id="IPR041236">
    <property type="entry name" value="PriA_C"/>
</dbReference>
<dbReference type="EMBL" id="JACHEO010000001">
    <property type="protein sequence ID" value="MBB5346605.1"/>
    <property type="molecule type" value="Genomic_DNA"/>
</dbReference>
<feature type="binding site" evidence="12">
    <location>
        <position position="585"/>
    </location>
    <ligand>
        <name>Zn(2+)</name>
        <dbReference type="ChEBI" id="CHEBI:29105"/>
        <label>1</label>
    </ligand>
</feature>
<evidence type="ECO:0000256" key="12">
    <source>
        <dbReference type="HAMAP-Rule" id="MF_00983"/>
    </source>
</evidence>
<sequence>MIRVEVAVAAPLDQPLTYDLEDALLPAPPGTAGDPVGLRVLVPLGGRGVTGYVLAVVAMEDVAYTVRRVTKVLDRSPLFPANMLPFFRWASSYYHYPLGLVIKAALPAGMAPRSARAIALVPGRDQELRGFFGAEPPPWVGELLTSRRLPAAASRKLLGAKATRPQIEALVEQGVLQLQDIVEADAVREKIETLFTLAPGLRAGLEHHGTETGPDDAGWSQVLPGDLKRSERQTLAALTALMAASGAAKVPARELFGRYGGARKATIALVAKGLIEQQTCRVYRTPFGEPLPPTPRPEALTPGQQQVLAQIEPALAARSYRTFLLHGITGCGKTEVYLRAAETTLALGRDVLVLVPEIALATQIEAQFLARFGETVVLLHSGLTGAERFDQWHLALSGRAKVVIGARSALFAPLADPGLIVVDEEHDSGFKQDDAFRYNGRDLAVLRGRCHDAVVLLGSATPSVTSYYHAGSGKYTLLQMKERVGDRSLPAVTVVDLSRKGRGGEKGLFRRELRQALLDNLAAGQQSLLLLNRRGFAPVLLCQDCGAPVECLHCHVALTLHRAQGRLVCHYCGYSLDQRVICSHCRSTGAMVPVGFGTERVEEEARLLLPAARIARLDSDTAADRKVFLKLLRAMHDREIDVLVGTQMIAKGHHFPHVTLVGVVWADGGLNMPDFRAAEKTFQLITQVTGRAGRGESPGRVIIQTMRPDHYSIRLAQQHQYEELYRQELELRRNPAFPPFVRLVAFHIQGEKEEEVRQGAQRLAGFCRDEKKRLQAGVEILGPAPAPLERINRNYRWQLLLKAADLDQLHMLCRQVREHRPELVAASCRLLIDVDPENMM</sequence>
<feature type="binding site" evidence="12">
    <location>
        <position position="572"/>
    </location>
    <ligand>
        <name>Zn(2+)</name>
        <dbReference type="ChEBI" id="CHEBI:29105"/>
        <label>2</label>
    </ligand>
</feature>
<comment type="cofactor">
    <cofactor evidence="12">
        <name>Zn(2+)</name>
        <dbReference type="ChEBI" id="CHEBI:29105"/>
    </cofactor>
    <text evidence="12">Binds 2 zinc ions per subunit.</text>
</comment>
<dbReference type="GO" id="GO:0016787">
    <property type="term" value="F:hydrolase activity"/>
    <property type="evidence" value="ECO:0007669"/>
    <property type="project" value="UniProtKB-KW"/>
</dbReference>
<feature type="binding site" evidence="12">
    <location>
        <position position="582"/>
    </location>
    <ligand>
        <name>Zn(2+)</name>
        <dbReference type="ChEBI" id="CHEBI:29105"/>
        <label>1</label>
    </ligand>
</feature>
<dbReference type="GO" id="GO:0003677">
    <property type="term" value="F:DNA binding"/>
    <property type="evidence" value="ECO:0007669"/>
    <property type="project" value="UniProtKB-UniRule"/>
</dbReference>
<feature type="binding site" evidence="12">
    <location>
        <position position="542"/>
    </location>
    <ligand>
        <name>Zn(2+)</name>
        <dbReference type="ChEBI" id="CHEBI:29105"/>
        <label>1</label>
    </ligand>
</feature>
<keyword evidence="8 12" id="KW-0067">ATP-binding</keyword>
<dbReference type="InterPro" id="IPR041222">
    <property type="entry name" value="PriA_3primeBD"/>
</dbReference>
<dbReference type="NCBIfam" id="TIGR00595">
    <property type="entry name" value="priA"/>
    <property type="match status" value="1"/>
</dbReference>
<dbReference type="GO" id="GO:0006270">
    <property type="term" value="P:DNA replication initiation"/>
    <property type="evidence" value="ECO:0007669"/>
    <property type="project" value="TreeGrafter"/>
</dbReference>
<dbReference type="InterPro" id="IPR014001">
    <property type="entry name" value="Helicase_ATP-bd"/>
</dbReference>
<dbReference type="PROSITE" id="PS51192">
    <property type="entry name" value="HELICASE_ATP_BIND_1"/>
    <property type="match status" value="1"/>
</dbReference>
<dbReference type="CDD" id="cd17929">
    <property type="entry name" value="DEXHc_priA"/>
    <property type="match status" value="1"/>
</dbReference>
<dbReference type="SMART" id="SM00490">
    <property type="entry name" value="HELICc"/>
    <property type="match status" value="1"/>
</dbReference>
<evidence type="ECO:0000313" key="14">
    <source>
        <dbReference type="EMBL" id="MBB5346605.1"/>
    </source>
</evidence>
<dbReference type="InterPro" id="IPR005259">
    <property type="entry name" value="PriA"/>
</dbReference>
<feature type="binding site" evidence="12">
    <location>
        <position position="554"/>
    </location>
    <ligand>
        <name>Zn(2+)</name>
        <dbReference type="ChEBI" id="CHEBI:29105"/>
        <label>2</label>
    </ligand>
</feature>
<dbReference type="Gene3D" id="3.40.1440.60">
    <property type="entry name" value="PriA, 3(prime) DNA-binding domain"/>
    <property type="match status" value="1"/>
</dbReference>
<comment type="function">
    <text evidence="12">Initiates the restart of stalled replication forks, which reloads the replicative helicase on sites other than the origin of replication. Recognizes and binds to abandoned replication forks and remodels them to uncover a helicase loading site. Promotes assembly of the primosome at these replication forks.</text>
</comment>
<dbReference type="InterPro" id="IPR042115">
    <property type="entry name" value="PriA_3primeBD_sf"/>
</dbReference>
<keyword evidence="7 12" id="KW-0862">Zinc</keyword>
<dbReference type="SMART" id="SM00487">
    <property type="entry name" value="DEXDc"/>
    <property type="match status" value="1"/>
</dbReference>
<dbReference type="InterPro" id="IPR040498">
    <property type="entry name" value="PriA_CRR"/>
</dbReference>
<dbReference type="Pfam" id="PF18319">
    <property type="entry name" value="Zn_ribbon_PriA"/>
    <property type="match status" value="1"/>
</dbReference>
<organism evidence="14 15">
    <name type="scientific">Desulfoprunum benzoelyticum</name>
    <dbReference type="NCBI Taxonomy" id="1506996"/>
    <lineage>
        <taxon>Bacteria</taxon>
        <taxon>Pseudomonadati</taxon>
        <taxon>Thermodesulfobacteriota</taxon>
        <taxon>Desulfobulbia</taxon>
        <taxon>Desulfobulbales</taxon>
        <taxon>Desulfobulbaceae</taxon>
        <taxon>Desulfoprunum</taxon>
    </lineage>
</organism>
<reference evidence="14 15" key="1">
    <citation type="submission" date="2020-08" db="EMBL/GenBank/DDBJ databases">
        <title>Genomic Encyclopedia of Type Strains, Phase IV (KMG-IV): sequencing the most valuable type-strain genomes for metagenomic binning, comparative biology and taxonomic classification.</title>
        <authorList>
            <person name="Goeker M."/>
        </authorList>
    </citation>
    <scope>NUCLEOTIDE SEQUENCE [LARGE SCALE GENOMIC DNA]</scope>
    <source>
        <strain evidence="14 15">DSM 28570</strain>
    </source>
</reference>
<keyword evidence="4 12" id="KW-0547">Nucleotide-binding</keyword>
<evidence type="ECO:0000259" key="13">
    <source>
        <dbReference type="PROSITE" id="PS51192"/>
    </source>
</evidence>
<keyword evidence="1 12" id="KW-0639">Primosome</keyword>
<evidence type="ECO:0000256" key="9">
    <source>
        <dbReference type="ARBA" id="ARBA00023125"/>
    </source>
</evidence>
<evidence type="ECO:0000256" key="1">
    <source>
        <dbReference type="ARBA" id="ARBA00022515"/>
    </source>
</evidence>
<gene>
    <name evidence="12" type="primary">priA</name>
    <name evidence="14" type="ORF">HNQ81_000312</name>
</gene>
<keyword evidence="15" id="KW-1185">Reference proteome</keyword>
<dbReference type="GO" id="GO:1990077">
    <property type="term" value="C:primosome complex"/>
    <property type="evidence" value="ECO:0007669"/>
    <property type="project" value="UniProtKB-UniRule"/>
</dbReference>
<feature type="binding site" evidence="12">
    <location>
        <position position="545"/>
    </location>
    <ligand>
        <name>Zn(2+)</name>
        <dbReference type="ChEBI" id="CHEBI:29105"/>
        <label>1</label>
    </ligand>
</feature>
<dbReference type="Pfam" id="PF00270">
    <property type="entry name" value="DEAD"/>
    <property type="match status" value="1"/>
</dbReference>
<evidence type="ECO:0000256" key="11">
    <source>
        <dbReference type="ARBA" id="ARBA00048988"/>
    </source>
</evidence>
<dbReference type="GO" id="GO:0043138">
    <property type="term" value="F:3'-5' DNA helicase activity"/>
    <property type="evidence" value="ECO:0007669"/>
    <property type="project" value="UniProtKB-EC"/>
</dbReference>
<evidence type="ECO:0000256" key="3">
    <source>
        <dbReference type="ARBA" id="ARBA00022723"/>
    </source>
</evidence>
<protein>
    <recommendedName>
        <fullName evidence="12">Replication restart protein PriA</fullName>
    </recommendedName>
    <alternativeName>
        <fullName evidence="12">ATP-dependent DNA helicase PriA</fullName>
        <ecNumber evidence="12">5.6.2.4</ecNumber>
    </alternativeName>
    <alternativeName>
        <fullName evidence="12">DNA 3'-5' helicase PriA</fullName>
    </alternativeName>
</protein>
<comment type="caution">
    <text evidence="14">The sequence shown here is derived from an EMBL/GenBank/DDBJ whole genome shotgun (WGS) entry which is preliminary data.</text>
</comment>
<dbReference type="FunFam" id="3.40.50.300:FF:000489">
    <property type="entry name" value="Primosome assembly protein PriA"/>
    <property type="match status" value="1"/>
</dbReference>
<evidence type="ECO:0000256" key="8">
    <source>
        <dbReference type="ARBA" id="ARBA00022840"/>
    </source>
</evidence>
<evidence type="ECO:0000256" key="7">
    <source>
        <dbReference type="ARBA" id="ARBA00022833"/>
    </source>
</evidence>
<dbReference type="Proteomes" id="UP000539642">
    <property type="component" value="Unassembled WGS sequence"/>
</dbReference>
<keyword evidence="2 12" id="KW-0235">DNA replication</keyword>
<dbReference type="InterPro" id="IPR011545">
    <property type="entry name" value="DEAD/DEAH_box_helicase_dom"/>
</dbReference>
<proteinExistence type="inferred from homology"/>
<dbReference type="RefSeq" id="WP_183347574.1">
    <property type="nucleotide sequence ID" value="NZ_JACHEO010000001.1"/>
</dbReference>
<dbReference type="GO" id="GO:0005524">
    <property type="term" value="F:ATP binding"/>
    <property type="evidence" value="ECO:0007669"/>
    <property type="project" value="UniProtKB-UniRule"/>
</dbReference>
<dbReference type="PANTHER" id="PTHR30580">
    <property type="entry name" value="PRIMOSOMAL PROTEIN N"/>
    <property type="match status" value="1"/>
</dbReference>
<feature type="domain" description="Helicase ATP-binding" evidence="13">
    <location>
        <begin position="314"/>
        <end position="480"/>
    </location>
</feature>
<evidence type="ECO:0000256" key="4">
    <source>
        <dbReference type="ARBA" id="ARBA00022741"/>
    </source>
</evidence>
<dbReference type="Pfam" id="PF17764">
    <property type="entry name" value="PriA_3primeBD"/>
    <property type="match status" value="1"/>
</dbReference>
<feature type="binding site" evidence="12">
    <location>
        <position position="569"/>
    </location>
    <ligand>
        <name>Zn(2+)</name>
        <dbReference type="ChEBI" id="CHEBI:29105"/>
        <label>2</label>
    </ligand>
</feature>
<comment type="similarity">
    <text evidence="12">Belongs to the helicase family. PriA subfamily.</text>
</comment>
<keyword evidence="3 12" id="KW-0479">Metal-binding</keyword>
<dbReference type="Pfam" id="PF18074">
    <property type="entry name" value="PriA_C"/>
    <property type="match status" value="1"/>
</dbReference>
<dbReference type="AlphaFoldDB" id="A0A840ULX5"/>
<dbReference type="PANTHER" id="PTHR30580:SF0">
    <property type="entry name" value="PRIMOSOMAL PROTEIN N"/>
    <property type="match status" value="1"/>
</dbReference>
<dbReference type="GO" id="GO:0006310">
    <property type="term" value="P:DNA recombination"/>
    <property type="evidence" value="ECO:0007669"/>
    <property type="project" value="InterPro"/>
</dbReference>
<accession>A0A840ULX5</accession>
<dbReference type="GO" id="GO:0008270">
    <property type="term" value="F:zinc ion binding"/>
    <property type="evidence" value="ECO:0007669"/>
    <property type="project" value="UniProtKB-UniRule"/>
</dbReference>
<keyword evidence="6 12" id="KW-0347">Helicase</keyword>
<evidence type="ECO:0000313" key="15">
    <source>
        <dbReference type="Proteomes" id="UP000539642"/>
    </source>
</evidence>
<comment type="catalytic activity">
    <reaction evidence="11 12">
        <text>ATP + H2O = ADP + phosphate + H(+)</text>
        <dbReference type="Rhea" id="RHEA:13065"/>
        <dbReference type="ChEBI" id="CHEBI:15377"/>
        <dbReference type="ChEBI" id="CHEBI:15378"/>
        <dbReference type="ChEBI" id="CHEBI:30616"/>
        <dbReference type="ChEBI" id="CHEBI:43474"/>
        <dbReference type="ChEBI" id="CHEBI:456216"/>
        <dbReference type="EC" id="5.6.2.4"/>
    </reaction>
</comment>
<evidence type="ECO:0000256" key="10">
    <source>
        <dbReference type="ARBA" id="ARBA00023235"/>
    </source>
</evidence>
<feature type="binding site" evidence="12">
    <location>
        <position position="551"/>
    </location>
    <ligand>
        <name>Zn(2+)</name>
        <dbReference type="ChEBI" id="CHEBI:29105"/>
        <label>2</label>
    </ligand>
</feature>
<dbReference type="GO" id="GO:0006302">
    <property type="term" value="P:double-strand break repair"/>
    <property type="evidence" value="ECO:0007669"/>
    <property type="project" value="InterPro"/>
</dbReference>
<dbReference type="Gene3D" id="3.40.50.300">
    <property type="entry name" value="P-loop containing nucleotide triphosphate hydrolases"/>
    <property type="match status" value="2"/>
</dbReference>
<dbReference type="GO" id="GO:0006269">
    <property type="term" value="P:DNA replication, synthesis of primer"/>
    <property type="evidence" value="ECO:0007669"/>
    <property type="project" value="UniProtKB-KW"/>
</dbReference>
<keyword evidence="9 12" id="KW-0238">DNA-binding</keyword>
<comment type="catalytic activity">
    <reaction evidence="12">
        <text>Couples ATP hydrolysis with the unwinding of duplex DNA by translocating in the 3'-5' direction.</text>
        <dbReference type="EC" id="5.6.2.4"/>
    </reaction>
</comment>
<dbReference type="EC" id="5.6.2.4" evidence="12"/>
<dbReference type="HAMAP" id="MF_00983">
    <property type="entry name" value="PriA"/>
    <property type="match status" value="1"/>
</dbReference>
<name>A0A840ULX5_9BACT</name>